<evidence type="ECO:0000256" key="2">
    <source>
        <dbReference type="ARBA" id="ARBA00022705"/>
    </source>
</evidence>
<sequence>MGDAEAPATPDAPEAPTSIARVTIDSPLPQLDRLFDYAVPAALAKGLVPGVRVRVPFGGRTVSGYVVELVTPGDSEFGGRLAELERVVSLAPVLPPDLWRLARQLADRAAGSAGDVLRVAIPPRQARVENRWLAAERGVPETVDAPALTGYPDGTLERLARGERLAVSAIPRTVRLPGGAEVGHWAITLAELAAATIAAGRSAVLLVPDFRDQAQLEAAVAVLLPPASIALLDARRPDAERYAAYLRCLEPAPVVAIGNRSAVYAPVTEPGLIAIWDDGDPLYAEPLAPYVHARDAALVRQENEGSSLVLLGNTRSVEAQRLVEIGWLDSVEPPRSGRPKVVPTARQSDDEPAARAARIPSTAWRTARDALAKGPVLLQVASPGYAPWLACASCGQAAHCARCHGPLGIPRAGAAPSCRVCGALATDWHCDNCGGTRMRSGAVGSARTAEELGRAFPGVRIIIADGDHTVLQVPATPALVIATRGAEPIAVGGYRAVVLLDGERMLSRESLRVGEDCLRWWSNAAALATPGAPVLLAGASGPVADALGSWRQAAWAKAELDDRRELRFPPAVRVASVTGTPVGVAAAMTAIEDLSGVDVLGPVPTGDEQVRAIVRLDYAAGAAAAGELRAAVIAAATRRRKGPAAARGRSTPTLRVRFDDPEIL</sequence>
<feature type="binding site" evidence="8">
    <location>
        <position position="391"/>
    </location>
    <ligand>
        <name>Zn(2+)</name>
        <dbReference type="ChEBI" id="CHEBI:29105"/>
        <label>1</label>
    </ligand>
</feature>
<dbReference type="OrthoDB" id="3177118at2"/>
<comment type="function">
    <text evidence="8">Initiates the restart of stalled replication forks, which reloads the replicative helicase on sites other than the origin of replication. Recognizes and binds to abandoned replication forks and remodels them to uncover a helicase loading site. Promotes assembly of the primosome at these replication forks.</text>
</comment>
<keyword evidence="1 8" id="KW-0639">Primosome</keyword>
<feature type="binding site" evidence="8">
    <location>
        <position position="400"/>
    </location>
    <ligand>
        <name>Zn(2+)</name>
        <dbReference type="ChEBI" id="CHEBI:29105"/>
        <label>2</label>
    </ligand>
</feature>
<comment type="caution">
    <text evidence="11">The sequence shown here is derived from an EMBL/GenBank/DDBJ whole genome shotgun (WGS) entry which is preliminary data.</text>
</comment>
<keyword evidence="7 8" id="KW-0238">DNA-binding</keyword>
<evidence type="ECO:0000256" key="6">
    <source>
        <dbReference type="ARBA" id="ARBA00022840"/>
    </source>
</evidence>
<name>A0A4S4FXY8_9MICO</name>
<keyword evidence="2 8" id="KW-0235">DNA replication</keyword>
<evidence type="ECO:0000256" key="4">
    <source>
        <dbReference type="ARBA" id="ARBA00022741"/>
    </source>
</evidence>
<evidence type="ECO:0000256" key="3">
    <source>
        <dbReference type="ARBA" id="ARBA00022723"/>
    </source>
</evidence>
<proteinExistence type="inferred from homology"/>
<evidence type="ECO:0000256" key="1">
    <source>
        <dbReference type="ARBA" id="ARBA00022515"/>
    </source>
</evidence>
<dbReference type="GO" id="GO:0006310">
    <property type="term" value="P:DNA recombination"/>
    <property type="evidence" value="ECO:0007669"/>
    <property type="project" value="InterPro"/>
</dbReference>
<dbReference type="GO" id="GO:1990077">
    <property type="term" value="C:primosome complex"/>
    <property type="evidence" value="ECO:0007669"/>
    <property type="project" value="UniProtKB-UniRule"/>
</dbReference>
<feature type="binding site" evidence="8">
    <location>
        <position position="430"/>
    </location>
    <ligand>
        <name>Zn(2+)</name>
        <dbReference type="ChEBI" id="CHEBI:29105"/>
        <label>1</label>
    </ligand>
</feature>
<dbReference type="GO" id="GO:0008270">
    <property type="term" value="F:zinc ion binding"/>
    <property type="evidence" value="ECO:0007669"/>
    <property type="project" value="UniProtKB-UniRule"/>
</dbReference>
<comment type="cofactor">
    <cofactor evidence="8">
        <name>Zn(2+)</name>
        <dbReference type="ChEBI" id="CHEBI:29105"/>
    </cofactor>
    <text evidence="8">Binds 2 zinc ions per subunit.</text>
</comment>
<dbReference type="InterPro" id="IPR027417">
    <property type="entry name" value="P-loop_NTPase"/>
</dbReference>
<feature type="binding site" evidence="8">
    <location>
        <position position="418"/>
    </location>
    <ligand>
        <name>Zn(2+)</name>
        <dbReference type="ChEBI" id="CHEBI:29105"/>
        <label>2</label>
    </ligand>
</feature>
<comment type="similarity">
    <text evidence="8">Belongs to the helicase family. PriA subfamily.</text>
</comment>
<dbReference type="InterPro" id="IPR005259">
    <property type="entry name" value="PriA"/>
</dbReference>
<dbReference type="GO" id="GO:0006270">
    <property type="term" value="P:DNA replication initiation"/>
    <property type="evidence" value="ECO:0007669"/>
    <property type="project" value="TreeGrafter"/>
</dbReference>
<feature type="binding site" evidence="8">
    <location>
        <position position="394"/>
    </location>
    <ligand>
        <name>Zn(2+)</name>
        <dbReference type="ChEBI" id="CHEBI:29105"/>
        <label>1</label>
    </ligand>
</feature>
<dbReference type="PANTHER" id="PTHR30580:SF0">
    <property type="entry name" value="PRIMOSOMAL PROTEIN N"/>
    <property type="match status" value="1"/>
</dbReference>
<evidence type="ECO:0000256" key="8">
    <source>
        <dbReference type="HAMAP-Rule" id="MF_00983"/>
    </source>
</evidence>
<gene>
    <name evidence="8" type="primary">priA</name>
    <name evidence="11" type="ORF">E6C70_04355</name>
</gene>
<keyword evidence="5 8" id="KW-0862">Zinc</keyword>
<protein>
    <recommendedName>
        <fullName evidence="8">Probable replication restart protein PriA</fullName>
    </recommendedName>
    <alternativeName>
        <fullName evidence="8">Putative ATP-dependent DNA helicase PriA</fullName>
    </alternativeName>
</protein>
<feature type="binding site" evidence="8">
    <location>
        <position position="433"/>
    </location>
    <ligand>
        <name>Zn(2+)</name>
        <dbReference type="ChEBI" id="CHEBI:29105"/>
        <label>1</label>
    </ligand>
</feature>
<dbReference type="RefSeq" id="WP_136422586.1">
    <property type="nucleotide sequence ID" value="NZ_SSSN01000003.1"/>
</dbReference>
<dbReference type="GO" id="GO:0006302">
    <property type="term" value="P:double-strand break repair"/>
    <property type="evidence" value="ECO:0007669"/>
    <property type="project" value="InterPro"/>
</dbReference>
<keyword evidence="3 8" id="KW-0479">Metal-binding</keyword>
<evidence type="ECO:0000256" key="9">
    <source>
        <dbReference type="SAM" id="MobiDB-lite"/>
    </source>
</evidence>
<dbReference type="Gene3D" id="3.40.50.300">
    <property type="entry name" value="P-loop containing nucleotide triphosphate hydrolases"/>
    <property type="match status" value="1"/>
</dbReference>
<comment type="subunit">
    <text evidence="8">Component of the replication restart primosome.</text>
</comment>
<organism evidence="11 12">
    <name type="scientific">Orlajensenia flava</name>
    <dbReference type="NCBI Taxonomy" id="2565934"/>
    <lineage>
        <taxon>Bacteria</taxon>
        <taxon>Bacillati</taxon>
        <taxon>Actinomycetota</taxon>
        <taxon>Actinomycetes</taxon>
        <taxon>Micrococcales</taxon>
        <taxon>Microbacteriaceae</taxon>
        <taxon>Orlajensenia</taxon>
    </lineage>
</organism>
<dbReference type="GO" id="GO:0006269">
    <property type="term" value="P:DNA replication, synthesis of primer"/>
    <property type="evidence" value="ECO:0007669"/>
    <property type="project" value="UniProtKB-KW"/>
</dbReference>
<reference evidence="11 12" key="1">
    <citation type="submission" date="2019-04" db="EMBL/GenBank/DDBJ databases">
        <authorList>
            <person name="Jiang L."/>
        </authorList>
    </citation>
    <scope>NUCLEOTIDE SEQUENCE [LARGE SCALE GENOMIC DNA]</scope>
    <source>
        <strain evidence="11 12">YIM 131861</strain>
    </source>
</reference>
<accession>A0A4S4FXY8</accession>
<dbReference type="GO" id="GO:0043138">
    <property type="term" value="F:3'-5' DNA helicase activity"/>
    <property type="evidence" value="ECO:0007669"/>
    <property type="project" value="TreeGrafter"/>
</dbReference>
<dbReference type="Gene3D" id="3.40.1440.60">
    <property type="entry name" value="PriA, 3(prime) DNA-binding domain"/>
    <property type="match status" value="1"/>
</dbReference>
<feature type="region of interest" description="Disordered" evidence="9">
    <location>
        <begin position="336"/>
        <end position="359"/>
    </location>
</feature>
<dbReference type="PANTHER" id="PTHR30580">
    <property type="entry name" value="PRIMOSOMAL PROTEIN N"/>
    <property type="match status" value="1"/>
</dbReference>
<dbReference type="HAMAP" id="MF_00983">
    <property type="entry name" value="PriA"/>
    <property type="match status" value="1"/>
</dbReference>
<evidence type="ECO:0000256" key="5">
    <source>
        <dbReference type="ARBA" id="ARBA00022833"/>
    </source>
</evidence>
<evidence type="ECO:0000313" key="11">
    <source>
        <dbReference type="EMBL" id="THG35298.1"/>
    </source>
</evidence>
<dbReference type="Proteomes" id="UP000307380">
    <property type="component" value="Unassembled WGS sequence"/>
</dbReference>
<dbReference type="GO" id="GO:0003677">
    <property type="term" value="F:DNA binding"/>
    <property type="evidence" value="ECO:0007669"/>
    <property type="project" value="UniProtKB-UniRule"/>
</dbReference>
<dbReference type="InterPro" id="IPR042115">
    <property type="entry name" value="PriA_3primeBD_sf"/>
</dbReference>
<keyword evidence="12" id="KW-1185">Reference proteome</keyword>
<dbReference type="Pfam" id="PF17764">
    <property type="entry name" value="PriA_3primeBD"/>
    <property type="match status" value="1"/>
</dbReference>
<keyword evidence="4 8" id="KW-0547">Nucleotide-binding</keyword>
<evidence type="ECO:0000256" key="7">
    <source>
        <dbReference type="ARBA" id="ARBA00023125"/>
    </source>
</evidence>
<dbReference type="EMBL" id="SSSN01000003">
    <property type="protein sequence ID" value="THG35298.1"/>
    <property type="molecule type" value="Genomic_DNA"/>
</dbReference>
<comment type="caution">
    <text evidence="8">As this protein does not have any detectable helicase domains, it probably does not have helicase activity.</text>
</comment>
<keyword evidence="6 8" id="KW-0067">ATP-binding</keyword>
<feature type="domain" description="Primosomal protein N' 3' DNA-binding" evidence="10">
    <location>
        <begin position="22"/>
        <end position="122"/>
    </location>
</feature>
<evidence type="ECO:0000259" key="10">
    <source>
        <dbReference type="Pfam" id="PF17764"/>
    </source>
</evidence>
<dbReference type="AlphaFoldDB" id="A0A4S4FXY8"/>
<dbReference type="GO" id="GO:0005524">
    <property type="term" value="F:ATP binding"/>
    <property type="evidence" value="ECO:0007669"/>
    <property type="project" value="UniProtKB-UniRule"/>
</dbReference>
<evidence type="ECO:0000313" key="12">
    <source>
        <dbReference type="Proteomes" id="UP000307380"/>
    </source>
</evidence>
<feature type="binding site" evidence="8">
    <location>
        <position position="421"/>
    </location>
    <ligand>
        <name>Zn(2+)</name>
        <dbReference type="ChEBI" id="CHEBI:29105"/>
        <label>2</label>
    </ligand>
</feature>
<dbReference type="InterPro" id="IPR041222">
    <property type="entry name" value="PriA_3primeBD"/>
</dbReference>
<feature type="binding site" evidence="8">
    <location>
        <position position="403"/>
    </location>
    <ligand>
        <name>Zn(2+)</name>
        <dbReference type="ChEBI" id="CHEBI:29105"/>
        <label>2</label>
    </ligand>
</feature>